<dbReference type="EMBL" id="FNVG01000053">
    <property type="protein sequence ID" value="SEG75051.1"/>
    <property type="molecule type" value="Genomic_DNA"/>
</dbReference>
<dbReference type="SUPFAM" id="SSF52833">
    <property type="entry name" value="Thioredoxin-like"/>
    <property type="match status" value="1"/>
</dbReference>
<reference evidence="3" key="1">
    <citation type="submission" date="2016-10" db="EMBL/GenBank/DDBJ databases">
        <authorList>
            <person name="Varghese N."/>
            <person name="Submissions S."/>
        </authorList>
    </citation>
    <scope>NUCLEOTIDE SEQUENCE [LARGE SCALE GENOMIC DNA]</scope>
    <source>
        <strain evidence="3">CGMCC 1.7062</strain>
    </source>
</reference>
<evidence type="ECO:0000313" key="3">
    <source>
        <dbReference type="Proteomes" id="UP000236721"/>
    </source>
</evidence>
<protein>
    <submittedName>
        <fullName evidence="2">Predicted dithiol-disulfide isomerase, DsbA family</fullName>
    </submittedName>
</protein>
<dbReference type="InterPro" id="IPR036249">
    <property type="entry name" value="Thioredoxin-like_sf"/>
</dbReference>
<dbReference type="GO" id="GO:0016853">
    <property type="term" value="F:isomerase activity"/>
    <property type="evidence" value="ECO:0007669"/>
    <property type="project" value="UniProtKB-KW"/>
</dbReference>
<dbReference type="InterPro" id="IPR001853">
    <property type="entry name" value="DSBA-like_thioredoxin_dom"/>
</dbReference>
<dbReference type="AlphaFoldDB" id="A0A1H6CPZ1"/>
<name>A0A1H6CPZ1_9VIBR</name>
<accession>A0A1H6CPZ1</accession>
<dbReference type="Gene3D" id="3.40.30.10">
    <property type="entry name" value="Glutaredoxin"/>
    <property type="match status" value="1"/>
</dbReference>
<keyword evidence="3" id="KW-1185">Reference proteome</keyword>
<dbReference type="RefSeq" id="WP_103882895.1">
    <property type="nucleotide sequence ID" value="NZ_FNVG01000053.1"/>
</dbReference>
<dbReference type="Pfam" id="PF01323">
    <property type="entry name" value="DSBA"/>
    <property type="match status" value="1"/>
</dbReference>
<organism evidence="2 3">
    <name type="scientific">Vibrio hangzhouensis</name>
    <dbReference type="NCBI Taxonomy" id="462991"/>
    <lineage>
        <taxon>Bacteria</taxon>
        <taxon>Pseudomonadati</taxon>
        <taxon>Pseudomonadota</taxon>
        <taxon>Gammaproteobacteria</taxon>
        <taxon>Vibrionales</taxon>
        <taxon>Vibrionaceae</taxon>
        <taxon>Vibrio</taxon>
    </lineage>
</organism>
<dbReference type="Proteomes" id="UP000236721">
    <property type="component" value="Unassembled WGS sequence"/>
</dbReference>
<keyword evidence="2" id="KW-0413">Isomerase</keyword>
<proteinExistence type="predicted"/>
<sequence length="210" mass="24053">MKIEFFHDVVCGWCYIQSPVLRAIQAKIDVKVVHRNFILQRNDREMISKWGSLEGAKEQILQHWESCSAFEGKSDRFNIDGMREADFHYPNGLIAAQATKAAEILGGQEAHWDMFDVLQRYHLQEAKNVGDIDVVKEAITELDYEPEKFLDVMFSENVKNDLNKNSLLALNYGVRSIPTLVVDSKYLIRSTTKYQDLVNTLVNLGAVNLE</sequence>
<dbReference type="PANTHER" id="PTHR13887">
    <property type="entry name" value="GLUTATHIONE S-TRANSFERASE KAPPA"/>
    <property type="match status" value="1"/>
</dbReference>
<dbReference type="OrthoDB" id="9813770at2"/>
<dbReference type="PANTHER" id="PTHR13887:SF54">
    <property type="entry name" value="DSBA FAMILY PROTEIN"/>
    <property type="match status" value="1"/>
</dbReference>
<dbReference type="GO" id="GO:0016491">
    <property type="term" value="F:oxidoreductase activity"/>
    <property type="evidence" value="ECO:0007669"/>
    <property type="project" value="InterPro"/>
</dbReference>
<gene>
    <name evidence="2" type="ORF">SAMN04488244_1534</name>
</gene>
<feature type="domain" description="DSBA-like thioredoxin" evidence="1">
    <location>
        <begin position="3"/>
        <end position="188"/>
    </location>
</feature>
<evidence type="ECO:0000313" key="2">
    <source>
        <dbReference type="EMBL" id="SEG75051.1"/>
    </source>
</evidence>
<evidence type="ECO:0000259" key="1">
    <source>
        <dbReference type="Pfam" id="PF01323"/>
    </source>
</evidence>